<proteinExistence type="predicted"/>
<gene>
    <name evidence="5" type="ORF">DYI25_18735</name>
</gene>
<dbReference type="PROSITE" id="PS50111">
    <property type="entry name" value="CHEMOTAXIS_TRANSDUC_2"/>
    <property type="match status" value="1"/>
</dbReference>
<dbReference type="CDD" id="cd11386">
    <property type="entry name" value="MCP_signal"/>
    <property type="match status" value="1"/>
</dbReference>
<keyword evidence="1 2" id="KW-0807">Transducer</keyword>
<dbReference type="Gene3D" id="1.10.287.950">
    <property type="entry name" value="Methyl-accepting chemotaxis protein"/>
    <property type="match status" value="1"/>
</dbReference>
<reference evidence="5 6" key="1">
    <citation type="journal article" date="2021" name="Microorganisms">
        <title>Bacterial Dimethylsulfoniopropionate Biosynthesis in the East China Sea.</title>
        <authorList>
            <person name="Liu J."/>
            <person name="Zhang Y."/>
            <person name="Liu J."/>
            <person name="Zhong H."/>
            <person name="Williams B.T."/>
            <person name="Zheng Y."/>
            <person name="Curson A.R.J."/>
            <person name="Sun C."/>
            <person name="Sun H."/>
            <person name="Song D."/>
            <person name="Wagner Mackenzie B."/>
            <person name="Bermejo Martinez A."/>
            <person name="Todd J.D."/>
            <person name="Zhang X.H."/>
        </authorList>
    </citation>
    <scope>NUCLEOTIDE SEQUENCE [LARGE SCALE GENOMIC DNA]</scope>
    <source>
        <strain evidence="5 6">ESS08</strain>
    </source>
</reference>
<keyword evidence="6" id="KW-1185">Reference proteome</keyword>
<feature type="transmembrane region" description="Helical" evidence="3">
    <location>
        <begin position="60"/>
        <end position="80"/>
    </location>
</feature>
<dbReference type="EMBL" id="QTKX01000003">
    <property type="protein sequence ID" value="MBS8266461.1"/>
    <property type="molecule type" value="Genomic_DNA"/>
</dbReference>
<feature type="domain" description="Methyl-accepting transducer" evidence="4">
    <location>
        <begin position="229"/>
        <end position="465"/>
    </location>
</feature>
<name>A0A944CPV3_9BACI</name>
<accession>A0A944CPV3</accession>
<dbReference type="GO" id="GO:0007165">
    <property type="term" value="P:signal transduction"/>
    <property type="evidence" value="ECO:0007669"/>
    <property type="project" value="UniProtKB-KW"/>
</dbReference>
<sequence length="516" mass="56712">MKKVEMFVTNELMLKNRIMTYLSAGVVALSLIVYVLHRFFHLFEDYLVSNGLSTTNEGALELVLLSIPVFTIAVALLFLIKGIYNEYLPLLNTVTLTFASISLIASGNGMVEYHFSIFMVIAMIAYYESIKMILVSTVVFAIQHLVGYFTVPEIICGTDEYPFGVLMVHAIFLIFTSGATILQISMKKKYIQQVEADRVEKKAQFRHVLSNLQKTSDKIMDTTSHLVSNIFKTSSSSKEIASAIQQIASGSDLQSNSTKESSTAMNEMAVGIQRIAESSGIVSQRSQETVDEAKNGAESIRKTRKQMEFVDVSVKDLALTIDKMAMKSNEIDGIVQVITQITEQTNLLALNASIEAARAGEHGRGFAVVAEEVRKLAEQSKGSAADITRIVEEIQQATSTAKHSIDKGITEVNEGLVNVIQTDLVLNSIVQFAEEVAAQIEEVSAVAEQMSASSEEISASIDEMAFIAETSNGNTMSVLKLTDEQIFAIEEVEKVSGILQDISEDLNRLVSEFEQE</sequence>
<keyword evidence="3" id="KW-0472">Membrane</keyword>
<keyword evidence="3" id="KW-1133">Transmembrane helix</keyword>
<feature type="transmembrane region" description="Helical" evidence="3">
    <location>
        <begin position="87"/>
        <end position="105"/>
    </location>
</feature>
<evidence type="ECO:0000313" key="5">
    <source>
        <dbReference type="EMBL" id="MBS8266461.1"/>
    </source>
</evidence>
<dbReference type="Proteomes" id="UP000761411">
    <property type="component" value="Unassembled WGS sequence"/>
</dbReference>
<protein>
    <recommendedName>
        <fullName evidence="4">Methyl-accepting transducer domain-containing protein</fullName>
    </recommendedName>
</protein>
<dbReference type="AlphaFoldDB" id="A0A944CPV3"/>
<evidence type="ECO:0000256" key="1">
    <source>
        <dbReference type="ARBA" id="ARBA00023224"/>
    </source>
</evidence>
<dbReference type="SUPFAM" id="SSF58104">
    <property type="entry name" value="Methyl-accepting chemotaxis protein (MCP) signaling domain"/>
    <property type="match status" value="1"/>
</dbReference>
<feature type="transmembrane region" description="Helical" evidence="3">
    <location>
        <begin position="21"/>
        <end position="40"/>
    </location>
</feature>
<feature type="transmembrane region" description="Helical" evidence="3">
    <location>
        <begin position="163"/>
        <end position="182"/>
    </location>
</feature>
<evidence type="ECO:0000256" key="3">
    <source>
        <dbReference type="SAM" id="Phobius"/>
    </source>
</evidence>
<dbReference type="Pfam" id="PF00015">
    <property type="entry name" value="MCPsignal"/>
    <property type="match status" value="1"/>
</dbReference>
<keyword evidence="3" id="KW-0812">Transmembrane</keyword>
<organism evidence="5 6">
    <name type="scientific">Mesobacillus boroniphilus</name>
    <dbReference type="NCBI Taxonomy" id="308892"/>
    <lineage>
        <taxon>Bacteria</taxon>
        <taxon>Bacillati</taxon>
        <taxon>Bacillota</taxon>
        <taxon>Bacilli</taxon>
        <taxon>Bacillales</taxon>
        <taxon>Bacillaceae</taxon>
        <taxon>Mesobacillus</taxon>
    </lineage>
</organism>
<evidence type="ECO:0000259" key="4">
    <source>
        <dbReference type="PROSITE" id="PS50111"/>
    </source>
</evidence>
<dbReference type="GO" id="GO:0016020">
    <property type="term" value="C:membrane"/>
    <property type="evidence" value="ECO:0007669"/>
    <property type="project" value="InterPro"/>
</dbReference>
<dbReference type="InterPro" id="IPR004089">
    <property type="entry name" value="MCPsignal_dom"/>
</dbReference>
<evidence type="ECO:0000313" key="6">
    <source>
        <dbReference type="Proteomes" id="UP000761411"/>
    </source>
</evidence>
<dbReference type="PANTHER" id="PTHR32089:SF112">
    <property type="entry name" value="LYSOZYME-LIKE PROTEIN-RELATED"/>
    <property type="match status" value="1"/>
</dbReference>
<evidence type="ECO:0000256" key="2">
    <source>
        <dbReference type="PROSITE-ProRule" id="PRU00284"/>
    </source>
</evidence>
<dbReference type="SMART" id="SM00283">
    <property type="entry name" value="MA"/>
    <property type="match status" value="1"/>
</dbReference>
<dbReference type="PANTHER" id="PTHR32089">
    <property type="entry name" value="METHYL-ACCEPTING CHEMOTAXIS PROTEIN MCPB"/>
    <property type="match status" value="1"/>
</dbReference>
<comment type="caution">
    <text evidence="5">The sequence shown here is derived from an EMBL/GenBank/DDBJ whole genome shotgun (WGS) entry which is preliminary data.</text>
</comment>